<name>A0A5N0YKR6_9ENTE</name>
<dbReference type="Proteomes" id="UP000326078">
    <property type="component" value="Unassembled WGS sequence"/>
</dbReference>
<accession>A0A5N0YKR6</accession>
<protein>
    <submittedName>
        <fullName evidence="1">Type III secretion system protein PrgN</fullName>
    </submittedName>
</protein>
<comment type="caution">
    <text evidence="1">The sequence shown here is derived from an EMBL/GenBank/DDBJ whole genome shotgun (WGS) entry which is preliminary data.</text>
</comment>
<dbReference type="EMBL" id="VYUT01000039">
    <property type="protein sequence ID" value="KAA9202882.1"/>
    <property type="molecule type" value="Genomic_DNA"/>
</dbReference>
<dbReference type="AlphaFoldDB" id="A0A5N0YKR6"/>
<evidence type="ECO:0000313" key="2">
    <source>
        <dbReference type="Proteomes" id="UP000326078"/>
    </source>
</evidence>
<proteinExistence type="predicted"/>
<evidence type="ECO:0000313" key="1">
    <source>
        <dbReference type="EMBL" id="KAA9202882.1"/>
    </source>
</evidence>
<dbReference type="RefSeq" id="WP_104661779.1">
    <property type="nucleotide sequence ID" value="NZ_PTWL01000138.1"/>
</dbReference>
<organism evidence="1 2">
    <name type="scientific">Enterococcus durans</name>
    <dbReference type="NCBI Taxonomy" id="53345"/>
    <lineage>
        <taxon>Bacteria</taxon>
        <taxon>Bacillati</taxon>
        <taxon>Bacillota</taxon>
        <taxon>Bacilli</taxon>
        <taxon>Lactobacillales</taxon>
        <taxon>Enterococcaceae</taxon>
        <taxon>Enterococcus</taxon>
    </lineage>
</organism>
<gene>
    <name evidence="1" type="ORF">F6X95_14270</name>
</gene>
<sequence length="107" mass="12632">MSLKLYVYSHAVNVYILRYLGMPVEQFCELYGFNQGTVASWVTRERSVETLPASFIYALSLASSRSMGEIYEELLKLQDDYYRYRERVGFKKGKKVKKKIRLKSLHF</sequence>
<reference evidence="1 2" key="1">
    <citation type="submission" date="2019-09" db="EMBL/GenBank/DDBJ databases">
        <title>Vancomyinc resistant enterococci isolated from farm animals in Switzerland.</title>
        <authorList>
            <person name="Stevens M.J.A."/>
            <person name="Stephan R."/>
            <person name="Morach M."/>
            <person name="Nuesch-Inderbinen M."/>
        </authorList>
    </citation>
    <scope>NUCLEOTIDE SEQUENCE [LARGE SCALE GENOMIC DNA]</scope>
    <source>
        <strain evidence="1 2">GH27</strain>
    </source>
</reference>